<gene>
    <name evidence="1" type="ORF">GCM10025885_15620</name>
</gene>
<dbReference type="AlphaFoldDB" id="A0AA37XL04"/>
<dbReference type="SUPFAM" id="SSF54593">
    <property type="entry name" value="Glyoxalase/Bleomycin resistance protein/Dihydroxybiphenyl dioxygenase"/>
    <property type="match status" value="1"/>
</dbReference>
<evidence type="ECO:0008006" key="3">
    <source>
        <dbReference type="Google" id="ProtNLM"/>
    </source>
</evidence>
<dbReference type="EMBL" id="BSUW01000001">
    <property type="protein sequence ID" value="GMA72513.1"/>
    <property type="molecule type" value="Genomic_DNA"/>
</dbReference>
<accession>A0AA37XL04</accession>
<protein>
    <recommendedName>
        <fullName evidence="3">VOC family protein</fullName>
    </recommendedName>
</protein>
<proteinExistence type="predicted"/>
<name>A0AA37XL04_9ENTE</name>
<sequence>MNIQLTPYVLLDGKANEAVDFYAGVFNAEIESREMLKDWPPRI</sequence>
<dbReference type="Proteomes" id="UP001157039">
    <property type="component" value="Unassembled WGS sequence"/>
</dbReference>
<reference evidence="1 2" key="1">
    <citation type="journal article" date="2014" name="Int. J. Syst. Evol. Microbiol.">
        <title>Complete genome sequence of Corynebacterium casei LMG S-19264T (=DSM 44701T), isolated from a smear-ripened cheese.</title>
        <authorList>
            <consortium name="US DOE Joint Genome Institute (JGI-PGF)"/>
            <person name="Walter F."/>
            <person name="Albersmeier A."/>
            <person name="Kalinowski J."/>
            <person name="Ruckert C."/>
        </authorList>
    </citation>
    <scope>NUCLEOTIDE SEQUENCE [LARGE SCALE GENOMIC DNA]</scope>
    <source>
        <strain evidence="1 2">NBRC 114545</strain>
    </source>
</reference>
<organism evidence="1 2">
    <name type="scientific">Tetragenococcus osmophilus</name>
    <dbReference type="NCBI Taxonomy" id="526944"/>
    <lineage>
        <taxon>Bacteria</taxon>
        <taxon>Bacillati</taxon>
        <taxon>Bacillota</taxon>
        <taxon>Bacilli</taxon>
        <taxon>Lactobacillales</taxon>
        <taxon>Enterococcaceae</taxon>
        <taxon>Tetragenococcus</taxon>
    </lineage>
</organism>
<dbReference type="Gene3D" id="3.10.180.10">
    <property type="entry name" value="2,3-Dihydroxybiphenyl 1,2-Dioxygenase, domain 1"/>
    <property type="match status" value="1"/>
</dbReference>
<evidence type="ECO:0000313" key="2">
    <source>
        <dbReference type="Proteomes" id="UP001157039"/>
    </source>
</evidence>
<dbReference type="InterPro" id="IPR029068">
    <property type="entry name" value="Glyas_Bleomycin-R_OHBP_Dase"/>
</dbReference>
<comment type="caution">
    <text evidence="1">The sequence shown here is derived from an EMBL/GenBank/DDBJ whole genome shotgun (WGS) entry which is preliminary data.</text>
</comment>
<evidence type="ECO:0000313" key="1">
    <source>
        <dbReference type="EMBL" id="GMA72513.1"/>
    </source>
</evidence>
<dbReference type="RefSeq" id="WP_265415556.1">
    <property type="nucleotide sequence ID" value="NZ_BSUW01000001.1"/>
</dbReference>